<accession>A0ACB0ZAI1</accession>
<dbReference type="Proteomes" id="UP001497535">
    <property type="component" value="Unassembled WGS sequence"/>
</dbReference>
<name>A0ACB0ZAI1_MELEN</name>
<keyword evidence="2" id="KW-1185">Reference proteome</keyword>
<evidence type="ECO:0000313" key="1">
    <source>
        <dbReference type="EMBL" id="CAK5076052.1"/>
    </source>
</evidence>
<dbReference type="EMBL" id="CAVMJV010000029">
    <property type="protein sequence ID" value="CAK5076052.1"/>
    <property type="molecule type" value="Genomic_DNA"/>
</dbReference>
<gene>
    <name evidence="1" type="ORF">MENTE1834_LOCUS22895</name>
</gene>
<protein>
    <submittedName>
        <fullName evidence="1">Uncharacterized protein</fullName>
    </submittedName>
</protein>
<sequence>MLNRGSTVFKIIDLMIDVENTVKEINSIENIKKDKINKTKNSNNKNNNSKKQRKKKNKIGKTIKPDNSEDDNQNKESVEEINNEDSKLQGKIIEEVNNELDDKTEANEREEDEDEWIMNKKDLMKKRKEDRKKIREAEIIRKLKIKDEKDIKSLLTLNNRKKMNLKSYLNNNDITMKNILEDEIDKDKKEKNEDLIKEKIEDLGKEENEELNKNKKLNEENKQCFGEKKNEGLEENKEINEDCSHLLGPDDQNLISSNLNKKEKIEISQTNFNKMKININENNGKNNEEKADIINQRQENNLKQEEKKDNALVPVNEVISKENHKDFKSFSKFTPFQPKTFLEEKALFEAYEKFIGGKGDPKKIIPALECGVIIDEIKQRFVYVKKFKQDKIDVELNCEENKNSSKNLTGSLGGRDLILECYLLSFFTLSLFSPKM</sequence>
<evidence type="ECO:0000313" key="2">
    <source>
        <dbReference type="Proteomes" id="UP001497535"/>
    </source>
</evidence>
<comment type="caution">
    <text evidence="1">The sequence shown here is derived from an EMBL/GenBank/DDBJ whole genome shotgun (WGS) entry which is preliminary data.</text>
</comment>
<proteinExistence type="predicted"/>
<reference evidence="1" key="1">
    <citation type="submission" date="2023-11" db="EMBL/GenBank/DDBJ databases">
        <authorList>
            <person name="Poullet M."/>
        </authorList>
    </citation>
    <scope>NUCLEOTIDE SEQUENCE</scope>
    <source>
        <strain evidence="1">E1834</strain>
    </source>
</reference>
<organism evidence="1 2">
    <name type="scientific">Meloidogyne enterolobii</name>
    <name type="common">Root-knot nematode worm</name>
    <name type="synonym">Meloidogyne mayaguensis</name>
    <dbReference type="NCBI Taxonomy" id="390850"/>
    <lineage>
        <taxon>Eukaryota</taxon>
        <taxon>Metazoa</taxon>
        <taxon>Ecdysozoa</taxon>
        <taxon>Nematoda</taxon>
        <taxon>Chromadorea</taxon>
        <taxon>Rhabditida</taxon>
        <taxon>Tylenchina</taxon>
        <taxon>Tylenchomorpha</taxon>
        <taxon>Tylenchoidea</taxon>
        <taxon>Meloidogynidae</taxon>
        <taxon>Meloidogyninae</taxon>
        <taxon>Meloidogyne</taxon>
    </lineage>
</organism>